<dbReference type="InterPro" id="IPR029017">
    <property type="entry name" value="Enolase-like_N"/>
</dbReference>
<keyword evidence="4" id="KW-1185">Reference proteome</keyword>
<dbReference type="PROSITE" id="PS00909">
    <property type="entry name" value="MR_MLE_2"/>
    <property type="match status" value="1"/>
</dbReference>
<sequence length="367" mass="41210">MPLLIQYQPYLLQFNFAAGTSRGVLTAKTSWFVRVSDQEQPGVIGYGECGPLAGLSTDDLPDFETKLTEICQLFNSLELDVFPFNLPIILEQVIPQQFPSIRFGIEMALLDFMQGGNRTPFPNAFARHKQGIPINGLVWMGTEEFMQSQIDDKIARSFTTIKLKVGALDFDRECRILENLRSRFSPEEITLRVDANGAFGADDAMEKLNRLAEFSLHSIEQPIAPGQPERMAELVATSPIPIALDEELIGKMDYMEKFSLLKSIHPPFIILKPTLLGGFQQCREWIEIAQRLSIGWWITSALESNVGLNAIAQFTAQFDPTLPQGLGTGQIYQNNFPSPLYMEHGCLHADPNTGWDLSPLENLWRTV</sequence>
<dbReference type="RefSeq" id="WP_152765194.1">
    <property type="nucleotide sequence ID" value="NZ_WHLY01000002.1"/>
</dbReference>
<dbReference type="CDD" id="cd03320">
    <property type="entry name" value="OSBS"/>
    <property type="match status" value="1"/>
</dbReference>
<dbReference type="InterPro" id="IPR013342">
    <property type="entry name" value="Mandelate_racemase_C"/>
</dbReference>
<evidence type="ECO:0000313" key="3">
    <source>
        <dbReference type="EMBL" id="MPR36898.1"/>
    </source>
</evidence>
<dbReference type="InterPro" id="IPR018110">
    <property type="entry name" value="Mandel_Rmase/mucon_lact_enz_CS"/>
</dbReference>
<dbReference type="SUPFAM" id="SSF51604">
    <property type="entry name" value="Enolase C-terminal domain-like"/>
    <property type="match status" value="1"/>
</dbReference>
<dbReference type="AlphaFoldDB" id="A0A7C9BGE2"/>
<dbReference type="GO" id="GO:0009063">
    <property type="term" value="P:amino acid catabolic process"/>
    <property type="evidence" value="ECO:0007669"/>
    <property type="project" value="InterPro"/>
</dbReference>
<reference evidence="3 4" key="1">
    <citation type="submission" date="2019-10" db="EMBL/GenBank/DDBJ databases">
        <title>Draft Genome Sequence of Cytophagaceae sp. SJW1-29.</title>
        <authorList>
            <person name="Choi A."/>
        </authorList>
    </citation>
    <scope>NUCLEOTIDE SEQUENCE [LARGE SCALE GENOMIC DNA]</scope>
    <source>
        <strain evidence="3 4">SJW1-29</strain>
    </source>
</reference>
<dbReference type="InterPro" id="IPR029065">
    <property type="entry name" value="Enolase_C-like"/>
</dbReference>
<organism evidence="3 4">
    <name type="scientific">Salmonirosea aquatica</name>
    <dbReference type="NCBI Taxonomy" id="2654236"/>
    <lineage>
        <taxon>Bacteria</taxon>
        <taxon>Pseudomonadati</taxon>
        <taxon>Bacteroidota</taxon>
        <taxon>Cytophagia</taxon>
        <taxon>Cytophagales</taxon>
        <taxon>Spirosomataceae</taxon>
        <taxon>Salmonirosea</taxon>
    </lineage>
</organism>
<evidence type="ECO:0000256" key="1">
    <source>
        <dbReference type="ARBA" id="ARBA00022723"/>
    </source>
</evidence>
<accession>A0A7C9BGE2</accession>
<evidence type="ECO:0000259" key="2">
    <source>
        <dbReference type="SMART" id="SM00922"/>
    </source>
</evidence>
<proteinExistence type="predicted"/>
<feature type="domain" description="Mandelate racemase/muconate lactonizing enzyme C-terminal" evidence="2">
    <location>
        <begin position="143"/>
        <end position="241"/>
    </location>
</feature>
<dbReference type="EMBL" id="WHLY01000002">
    <property type="protein sequence ID" value="MPR36898.1"/>
    <property type="molecule type" value="Genomic_DNA"/>
</dbReference>
<dbReference type="GO" id="GO:0016854">
    <property type="term" value="F:racemase and epimerase activity"/>
    <property type="evidence" value="ECO:0007669"/>
    <property type="project" value="UniProtKB-ARBA"/>
</dbReference>
<dbReference type="Proteomes" id="UP000479293">
    <property type="component" value="Unassembled WGS sequence"/>
</dbReference>
<dbReference type="PANTHER" id="PTHR48073">
    <property type="entry name" value="O-SUCCINYLBENZOATE SYNTHASE-RELATED"/>
    <property type="match status" value="1"/>
</dbReference>
<dbReference type="InterPro" id="IPR036849">
    <property type="entry name" value="Enolase-like_C_sf"/>
</dbReference>
<protein>
    <submittedName>
        <fullName evidence="3">O-succinylbenzoate synthase</fullName>
    </submittedName>
</protein>
<dbReference type="SMART" id="SM00922">
    <property type="entry name" value="MR_MLE"/>
    <property type="match status" value="1"/>
</dbReference>
<dbReference type="SFLD" id="SFLDF00009">
    <property type="entry name" value="o-succinylbenzoate_synthase"/>
    <property type="match status" value="1"/>
</dbReference>
<dbReference type="SFLD" id="SFLDG00180">
    <property type="entry name" value="muconate_cycloisomerase"/>
    <property type="match status" value="1"/>
</dbReference>
<name>A0A7C9BGE2_9BACT</name>
<keyword evidence="1" id="KW-0479">Metal-binding</keyword>
<comment type="caution">
    <text evidence="3">The sequence shown here is derived from an EMBL/GenBank/DDBJ whole genome shotgun (WGS) entry which is preliminary data.</text>
</comment>
<dbReference type="SFLD" id="SFLDS00001">
    <property type="entry name" value="Enolase"/>
    <property type="match status" value="1"/>
</dbReference>
<evidence type="ECO:0000313" key="4">
    <source>
        <dbReference type="Proteomes" id="UP000479293"/>
    </source>
</evidence>
<dbReference type="Gene3D" id="3.30.390.10">
    <property type="entry name" value="Enolase-like, N-terminal domain"/>
    <property type="match status" value="1"/>
</dbReference>
<dbReference type="Gene3D" id="3.20.20.120">
    <property type="entry name" value="Enolase-like C-terminal domain"/>
    <property type="match status" value="1"/>
</dbReference>
<gene>
    <name evidence="3" type="ORF">GBK04_27090</name>
</gene>
<dbReference type="GO" id="GO:0046872">
    <property type="term" value="F:metal ion binding"/>
    <property type="evidence" value="ECO:0007669"/>
    <property type="project" value="UniProtKB-KW"/>
</dbReference>
<dbReference type="PANTHER" id="PTHR48073:SF2">
    <property type="entry name" value="O-SUCCINYLBENZOATE SYNTHASE"/>
    <property type="match status" value="1"/>
</dbReference>
<dbReference type="Pfam" id="PF13378">
    <property type="entry name" value="MR_MLE_C"/>
    <property type="match status" value="1"/>
</dbReference>
<dbReference type="SUPFAM" id="SSF54826">
    <property type="entry name" value="Enolase N-terminal domain-like"/>
    <property type="match status" value="1"/>
</dbReference>